<keyword evidence="3" id="KW-1185">Reference proteome</keyword>
<gene>
    <name evidence="2" type="ORF">GCM10010912_37810</name>
</gene>
<name>A0A917CKA8_9BACL</name>
<dbReference type="Gene3D" id="3.10.450.50">
    <property type="match status" value="1"/>
</dbReference>
<evidence type="ECO:0000313" key="2">
    <source>
        <dbReference type="EMBL" id="GGF89107.1"/>
    </source>
</evidence>
<dbReference type="RefSeq" id="WP_189027598.1">
    <property type="nucleotide sequence ID" value="NZ_BMKR01000015.1"/>
</dbReference>
<dbReference type="InterPro" id="IPR037401">
    <property type="entry name" value="SnoaL-like"/>
</dbReference>
<feature type="domain" description="SnoaL-like" evidence="1">
    <location>
        <begin position="9"/>
        <end position="110"/>
    </location>
</feature>
<comment type="caution">
    <text evidence="2">The sequence shown here is derived from an EMBL/GenBank/DDBJ whole genome shotgun (WGS) entry which is preliminary data.</text>
</comment>
<dbReference type="Pfam" id="PF12680">
    <property type="entry name" value="SnoaL_2"/>
    <property type="match status" value="1"/>
</dbReference>
<accession>A0A917CKA8</accession>
<dbReference type="AlphaFoldDB" id="A0A917CKA8"/>
<proteinExistence type="predicted"/>
<reference evidence="2" key="1">
    <citation type="journal article" date="2014" name="Int. J. Syst. Evol. Microbiol.">
        <title>Complete genome sequence of Corynebacterium casei LMG S-19264T (=DSM 44701T), isolated from a smear-ripened cheese.</title>
        <authorList>
            <consortium name="US DOE Joint Genome Institute (JGI-PGF)"/>
            <person name="Walter F."/>
            <person name="Albersmeier A."/>
            <person name="Kalinowski J."/>
            <person name="Ruckert C."/>
        </authorList>
    </citation>
    <scope>NUCLEOTIDE SEQUENCE</scope>
    <source>
        <strain evidence="2">CGMCC 1.16134</strain>
    </source>
</reference>
<dbReference type="Proteomes" id="UP000637643">
    <property type="component" value="Unassembled WGS sequence"/>
</dbReference>
<reference evidence="2" key="2">
    <citation type="submission" date="2020-09" db="EMBL/GenBank/DDBJ databases">
        <authorList>
            <person name="Sun Q."/>
            <person name="Zhou Y."/>
        </authorList>
    </citation>
    <scope>NUCLEOTIDE SEQUENCE</scope>
    <source>
        <strain evidence="2">CGMCC 1.16134</strain>
    </source>
</reference>
<evidence type="ECO:0000313" key="3">
    <source>
        <dbReference type="Proteomes" id="UP000637643"/>
    </source>
</evidence>
<sequence>MSTKGQFLREFNEAFVTGDMGFVAEHLTDDITWSMVGEQPVQGKEAFLEVMRSGGSETVLEVVISNIITHGVEAAVNGTMKMQDTSGKVTTYGFCDIYRFSGFKNGLIKELTSYLIRIGDKAIH</sequence>
<evidence type="ECO:0000259" key="1">
    <source>
        <dbReference type="Pfam" id="PF12680"/>
    </source>
</evidence>
<dbReference type="EMBL" id="BMKR01000015">
    <property type="protein sequence ID" value="GGF89107.1"/>
    <property type="molecule type" value="Genomic_DNA"/>
</dbReference>
<organism evidence="2 3">
    <name type="scientific">Paenibacillus albidus</name>
    <dbReference type="NCBI Taxonomy" id="2041023"/>
    <lineage>
        <taxon>Bacteria</taxon>
        <taxon>Bacillati</taxon>
        <taxon>Bacillota</taxon>
        <taxon>Bacilli</taxon>
        <taxon>Bacillales</taxon>
        <taxon>Paenibacillaceae</taxon>
        <taxon>Paenibacillus</taxon>
    </lineage>
</organism>
<protein>
    <recommendedName>
        <fullName evidence="1">SnoaL-like domain-containing protein</fullName>
    </recommendedName>
</protein>
<dbReference type="SUPFAM" id="SSF54427">
    <property type="entry name" value="NTF2-like"/>
    <property type="match status" value="1"/>
</dbReference>
<dbReference type="InterPro" id="IPR032710">
    <property type="entry name" value="NTF2-like_dom_sf"/>
</dbReference>